<evidence type="ECO:0000256" key="2">
    <source>
        <dbReference type="ARBA" id="ARBA00005417"/>
    </source>
</evidence>
<evidence type="ECO:0000313" key="10">
    <source>
        <dbReference type="Proteomes" id="UP000184251"/>
    </source>
</evidence>
<dbReference type="SUPFAM" id="SSF52540">
    <property type="entry name" value="P-loop containing nucleoside triphosphate hydrolases"/>
    <property type="match status" value="1"/>
</dbReference>
<accession>A0A1M4UQY5</accession>
<evidence type="ECO:0000256" key="3">
    <source>
        <dbReference type="ARBA" id="ARBA00022448"/>
    </source>
</evidence>
<dbReference type="GO" id="GO:0016887">
    <property type="term" value="F:ATP hydrolysis activity"/>
    <property type="evidence" value="ECO:0007669"/>
    <property type="project" value="InterPro"/>
</dbReference>
<keyword evidence="7" id="KW-0472">Membrane</keyword>
<dbReference type="Pfam" id="PF08352">
    <property type="entry name" value="oligo_HPY"/>
    <property type="match status" value="1"/>
</dbReference>
<dbReference type="InterPro" id="IPR003439">
    <property type="entry name" value="ABC_transporter-like_ATP-bd"/>
</dbReference>
<dbReference type="EMBL" id="FQTU01000004">
    <property type="protein sequence ID" value="SHE59151.1"/>
    <property type="molecule type" value="Genomic_DNA"/>
</dbReference>
<feature type="domain" description="ABC transporter" evidence="8">
    <location>
        <begin position="6"/>
        <end position="252"/>
    </location>
</feature>
<comment type="subcellular location">
    <subcellularLocation>
        <location evidence="1">Cell membrane</location>
        <topology evidence="1">Peripheral membrane protein</topology>
    </subcellularLocation>
</comment>
<gene>
    <name evidence="9" type="ORF">SAMN02746064_00798</name>
</gene>
<evidence type="ECO:0000256" key="5">
    <source>
        <dbReference type="ARBA" id="ARBA00022741"/>
    </source>
</evidence>
<dbReference type="InterPro" id="IPR050388">
    <property type="entry name" value="ABC_Ni/Peptide_Import"/>
</dbReference>
<evidence type="ECO:0000313" key="9">
    <source>
        <dbReference type="EMBL" id="SHE59151.1"/>
    </source>
</evidence>
<evidence type="ECO:0000256" key="1">
    <source>
        <dbReference type="ARBA" id="ARBA00004202"/>
    </source>
</evidence>
<dbReference type="InterPro" id="IPR027417">
    <property type="entry name" value="P-loop_NTPase"/>
</dbReference>
<dbReference type="OrthoDB" id="9809450at2"/>
<evidence type="ECO:0000256" key="4">
    <source>
        <dbReference type="ARBA" id="ARBA00022475"/>
    </source>
</evidence>
<dbReference type="GO" id="GO:0015833">
    <property type="term" value="P:peptide transport"/>
    <property type="evidence" value="ECO:0007669"/>
    <property type="project" value="InterPro"/>
</dbReference>
<sequence length="261" mass="28797">MTKPLFEMRQVEVSYNGEPVVFDMNLKLDKGEVLGIVGESGSGKSTLAKAAMGLLGSEGSVTKGSIIFKGNTLLDMSKESLRRLRGPHMGMIFQNCESALCPLRTIGDQLFEALQEHGQRNRKDAREQALVMFKKMNLHDGNRILKSYPFELSGGMNQRVGIAMAMMFKPELLIADEPTSALDVISQAKVVEEITSLREEYGISMVIITHNIGLVSKIADKIAVMHQGRLVEYGDAGAVINNPKEDYTQKLIQSVPRIRKG</sequence>
<name>A0A1M4UQY5_9FIRM</name>
<dbReference type="AlphaFoldDB" id="A0A1M4UQY5"/>
<keyword evidence="3" id="KW-0813">Transport</keyword>
<dbReference type="SMART" id="SM00382">
    <property type="entry name" value="AAA"/>
    <property type="match status" value="1"/>
</dbReference>
<keyword evidence="5" id="KW-0547">Nucleotide-binding</keyword>
<evidence type="ECO:0000256" key="6">
    <source>
        <dbReference type="ARBA" id="ARBA00022840"/>
    </source>
</evidence>
<dbReference type="Proteomes" id="UP000184251">
    <property type="component" value="Unassembled WGS sequence"/>
</dbReference>
<dbReference type="GO" id="GO:0005524">
    <property type="term" value="F:ATP binding"/>
    <property type="evidence" value="ECO:0007669"/>
    <property type="project" value="UniProtKB-KW"/>
</dbReference>
<proteinExistence type="inferred from homology"/>
<keyword evidence="10" id="KW-1185">Reference proteome</keyword>
<evidence type="ECO:0000256" key="7">
    <source>
        <dbReference type="ARBA" id="ARBA00023136"/>
    </source>
</evidence>
<keyword evidence="6" id="KW-0067">ATP-binding</keyword>
<dbReference type="STRING" id="1120975.SAMN02746064_00798"/>
<reference evidence="9 10" key="1">
    <citation type="submission" date="2016-11" db="EMBL/GenBank/DDBJ databases">
        <authorList>
            <person name="Jaros S."/>
            <person name="Januszkiewicz K."/>
            <person name="Wedrychowicz H."/>
        </authorList>
    </citation>
    <scope>NUCLEOTIDE SEQUENCE [LARGE SCALE GENOMIC DNA]</scope>
    <source>
        <strain evidence="9 10">DSM 14828</strain>
    </source>
</reference>
<dbReference type="Gene3D" id="3.40.50.300">
    <property type="entry name" value="P-loop containing nucleotide triphosphate hydrolases"/>
    <property type="match status" value="1"/>
</dbReference>
<dbReference type="CDD" id="cd03257">
    <property type="entry name" value="ABC_NikE_OppD_transporters"/>
    <property type="match status" value="1"/>
</dbReference>
<dbReference type="PROSITE" id="PS50893">
    <property type="entry name" value="ABC_TRANSPORTER_2"/>
    <property type="match status" value="1"/>
</dbReference>
<dbReference type="PANTHER" id="PTHR43297:SF2">
    <property type="entry name" value="DIPEPTIDE TRANSPORT ATP-BINDING PROTEIN DPPD"/>
    <property type="match status" value="1"/>
</dbReference>
<dbReference type="InterPro" id="IPR013563">
    <property type="entry name" value="Oligopep_ABC_C"/>
</dbReference>
<dbReference type="RefSeq" id="WP_073269797.1">
    <property type="nucleotide sequence ID" value="NZ_FQTU01000004.1"/>
</dbReference>
<protein>
    <submittedName>
        <fullName evidence="9">ABC-type dipeptide/oligopeptide/nickel transport system, ATPase component</fullName>
    </submittedName>
</protein>
<organism evidence="9 10">
    <name type="scientific">Alkalibacter saccharofermentans DSM 14828</name>
    <dbReference type="NCBI Taxonomy" id="1120975"/>
    <lineage>
        <taxon>Bacteria</taxon>
        <taxon>Bacillati</taxon>
        <taxon>Bacillota</taxon>
        <taxon>Clostridia</taxon>
        <taxon>Eubacteriales</taxon>
        <taxon>Eubacteriaceae</taxon>
        <taxon>Alkalibacter</taxon>
    </lineage>
</organism>
<dbReference type="GO" id="GO:0005886">
    <property type="term" value="C:plasma membrane"/>
    <property type="evidence" value="ECO:0007669"/>
    <property type="project" value="UniProtKB-SubCell"/>
</dbReference>
<dbReference type="InterPro" id="IPR003593">
    <property type="entry name" value="AAA+_ATPase"/>
</dbReference>
<comment type="similarity">
    <text evidence="2">Belongs to the ABC transporter superfamily.</text>
</comment>
<dbReference type="Pfam" id="PF00005">
    <property type="entry name" value="ABC_tran"/>
    <property type="match status" value="1"/>
</dbReference>
<keyword evidence="4" id="KW-1003">Cell membrane</keyword>
<dbReference type="PANTHER" id="PTHR43297">
    <property type="entry name" value="OLIGOPEPTIDE TRANSPORT ATP-BINDING PROTEIN APPD"/>
    <property type="match status" value="1"/>
</dbReference>
<evidence type="ECO:0000259" key="8">
    <source>
        <dbReference type="PROSITE" id="PS50893"/>
    </source>
</evidence>